<keyword evidence="1" id="KW-0812">Transmembrane</keyword>
<dbReference type="AlphaFoldDB" id="A0A7W7VCZ1"/>
<accession>A0A7W7VCZ1</accession>
<proteinExistence type="predicted"/>
<sequence length="78" mass="8585">MHEEPESTAESRVYTTLAVLPVFWLAVLYLLAATMPQNLRSMIGLDMTFCLGATVPMLVISGLMLERALAARRRGDSS</sequence>
<evidence type="ECO:0000313" key="3">
    <source>
        <dbReference type="Proteomes" id="UP000520767"/>
    </source>
</evidence>
<dbReference type="Proteomes" id="UP000520767">
    <property type="component" value="Unassembled WGS sequence"/>
</dbReference>
<keyword evidence="3" id="KW-1185">Reference proteome</keyword>
<feature type="transmembrane region" description="Helical" evidence="1">
    <location>
        <begin position="43"/>
        <end position="65"/>
    </location>
</feature>
<dbReference type="EMBL" id="JACHJQ010000002">
    <property type="protein sequence ID" value="MBB4905564.1"/>
    <property type="molecule type" value="Genomic_DNA"/>
</dbReference>
<reference evidence="2 3" key="1">
    <citation type="submission" date="2020-08" db="EMBL/GenBank/DDBJ databases">
        <title>Genomic Encyclopedia of Type Strains, Phase III (KMG-III): the genomes of soil and plant-associated and newly described type strains.</title>
        <authorList>
            <person name="Whitman W."/>
        </authorList>
    </citation>
    <scope>NUCLEOTIDE SEQUENCE [LARGE SCALE GENOMIC DNA]</scope>
    <source>
        <strain evidence="2 3">CECT 8960</strain>
    </source>
</reference>
<keyword evidence="1" id="KW-1133">Transmembrane helix</keyword>
<comment type="caution">
    <text evidence="2">The sequence shown here is derived from an EMBL/GenBank/DDBJ whole genome shotgun (WGS) entry which is preliminary data.</text>
</comment>
<gene>
    <name evidence="2" type="ORF">FHR82_001781</name>
</gene>
<feature type="transmembrane region" description="Helical" evidence="1">
    <location>
        <begin position="12"/>
        <end position="31"/>
    </location>
</feature>
<keyword evidence="1" id="KW-0472">Membrane</keyword>
<evidence type="ECO:0000313" key="2">
    <source>
        <dbReference type="EMBL" id="MBB4905564.1"/>
    </source>
</evidence>
<name>A0A7W7VCZ1_9PSEU</name>
<organism evidence="2 3">
    <name type="scientific">Actinophytocola algeriensis</name>
    <dbReference type="NCBI Taxonomy" id="1768010"/>
    <lineage>
        <taxon>Bacteria</taxon>
        <taxon>Bacillati</taxon>
        <taxon>Actinomycetota</taxon>
        <taxon>Actinomycetes</taxon>
        <taxon>Pseudonocardiales</taxon>
        <taxon>Pseudonocardiaceae</taxon>
    </lineage>
</organism>
<dbReference type="RefSeq" id="WP_184809774.1">
    <property type="nucleotide sequence ID" value="NZ_JACHJQ010000002.1"/>
</dbReference>
<evidence type="ECO:0000256" key="1">
    <source>
        <dbReference type="SAM" id="Phobius"/>
    </source>
</evidence>
<protein>
    <submittedName>
        <fullName evidence="2">Uncharacterized protein</fullName>
    </submittedName>
</protein>